<dbReference type="InterPro" id="IPR036388">
    <property type="entry name" value="WH-like_DNA-bd_sf"/>
</dbReference>
<protein>
    <recommendedName>
        <fullName evidence="8">OmpR/PhoB-type domain-containing protein</fullName>
    </recommendedName>
</protein>
<evidence type="ECO:0000256" key="3">
    <source>
        <dbReference type="ARBA" id="ARBA00023015"/>
    </source>
</evidence>
<dbReference type="SMART" id="SM00028">
    <property type="entry name" value="TPR"/>
    <property type="match status" value="4"/>
</dbReference>
<dbReference type="SMART" id="SM01043">
    <property type="entry name" value="BTAD"/>
    <property type="match status" value="1"/>
</dbReference>
<dbReference type="Pfam" id="PF03704">
    <property type="entry name" value="BTAD"/>
    <property type="match status" value="1"/>
</dbReference>
<dbReference type="RefSeq" id="WP_150215649.1">
    <property type="nucleotide sequence ID" value="NZ_CP029192.1"/>
</dbReference>
<evidence type="ECO:0000256" key="1">
    <source>
        <dbReference type="ARBA" id="ARBA00005820"/>
    </source>
</evidence>
<comment type="similarity">
    <text evidence="1">Belongs to the AfsR/DnrI/RedD regulatory family.</text>
</comment>
<feature type="domain" description="OmpR/PhoB-type" evidence="8">
    <location>
        <begin position="27"/>
        <end position="131"/>
    </location>
</feature>
<evidence type="ECO:0000256" key="4">
    <source>
        <dbReference type="ARBA" id="ARBA00023125"/>
    </source>
</evidence>
<dbReference type="SUPFAM" id="SSF46894">
    <property type="entry name" value="C-terminal effector domain of the bipartite response regulators"/>
    <property type="match status" value="1"/>
</dbReference>
<sequence length="1216" mass="126627">MRGDAGGRTGRDGGIGADRADRDDLGEPGHPGGPLWFQVLGPVRAWRDGQALTLGPPQQRATLAALLLRGGRPVSAAELVDALWDESPPPRAVGTLRTYVSRLRALLEPDRRAREPARLLVSAGDGYALRVPRGALDASELEDRVAAARSLRGSGELAHSYAELKAALALSDGAPLAGLPGPYARRQRDRLTELSVTAQEEFFACALELGCHGETIAPLTVFAAEHPLRERAQALLMLALHRGGRRADALAAYETTRRTLATELGVDPGKDLTTLHASLLRGAPLPPNGSVAGPVAGTASGEMSGRPVEGVLGGAVPGTASTQPLAHIPAVTPAPAPAVTSAPAPGAAPVSALPPAPAPAVAPAPAPTPAPVPAVTPAPAPAVAPAAASAPASAVTPAPAPAIAPASAVTPAPAPALTPTPAPAATPPPPPTSPPRTTPVDLLARPLPLSAPTPLPGTASSSVRASAVPLTPAQLLPDVPDFAGREAEARVLTETLRAAVSGSAMAVATLTGLGGVGKTALAVHVAHALRDEFPDGQLYVDLRGADAVHGVDSGSALTGFLRALGIPESAVPDGLDQQTALYRSLLAGRRVLVFLDNARDTAQVRPLLPGAPGCAVLVTSRSRTITLPGARLVDVETMDEPQALGLLNAMLGAERVAAERDAARELVAVCGGLPLAVRIAAARLAARPGRPMADLVARLRDERRRLDELRVDDLGVEATFRLGYEALEPGLARAFRMVSLCYMPSFCRGAAGALLGVDEEEAEQAVERLVDAGLMELHGEDRYRFHDLVRLFARRQCELRETAAERAAARLRFLDYVLATVITAIRRTKPHSVLPELLHRPASAGKALPDEAAAHDWLVVAHSRLCDAAENALRHLPDETGEAGEAGEVGEAGDRSGSGAVGETGPPGLRPVVDLLTGWSHLVAGTARHRDLEPLAELALRTARRHGDDRSAGRALRLLGAPHYGTETYGRAERALRESLHLAAGCGDLLVGAEGSHELAIVLMGTGRFATALEQLRLAYARFGALGGHDDRIRILSHMARAYVALGRRPAADTAIDEAVRQARRSGSTHTLAHVLYQAGCALLAGGGAVAAAEQLREAQRLHRRARNPRWEALCWARLAYCELEQGRPGAAVRCADAALAVEGELGDAFCHALAMAARGRALLALGDPERARAALRIAHRVMERRGALEADEIAALLAKWPPRAAMHGPVLSAYG</sequence>
<dbReference type="Gene3D" id="1.25.40.10">
    <property type="entry name" value="Tetratricopeptide repeat domain"/>
    <property type="match status" value="3"/>
</dbReference>
<dbReference type="GO" id="GO:0006355">
    <property type="term" value="P:regulation of DNA-templated transcription"/>
    <property type="evidence" value="ECO:0007669"/>
    <property type="project" value="InterPro"/>
</dbReference>
<dbReference type="SUPFAM" id="SSF48452">
    <property type="entry name" value="TPR-like"/>
    <property type="match status" value="3"/>
</dbReference>
<organism evidence="9 10">
    <name type="scientific">Streptomyces venezuelae</name>
    <dbReference type="NCBI Taxonomy" id="54571"/>
    <lineage>
        <taxon>Bacteria</taxon>
        <taxon>Bacillati</taxon>
        <taxon>Actinomycetota</taxon>
        <taxon>Actinomycetes</taxon>
        <taxon>Kitasatosporales</taxon>
        <taxon>Streptomycetaceae</taxon>
        <taxon>Streptomyces</taxon>
    </lineage>
</organism>
<evidence type="ECO:0000256" key="2">
    <source>
        <dbReference type="ARBA" id="ARBA00023012"/>
    </source>
</evidence>
<evidence type="ECO:0000256" key="6">
    <source>
        <dbReference type="PROSITE-ProRule" id="PRU01091"/>
    </source>
</evidence>
<dbReference type="GO" id="GO:0003677">
    <property type="term" value="F:DNA binding"/>
    <property type="evidence" value="ECO:0007669"/>
    <property type="project" value="UniProtKB-UniRule"/>
</dbReference>
<proteinExistence type="inferred from homology"/>
<name>A0A5P2BSQ4_STRVZ</name>
<dbReference type="GO" id="GO:0043531">
    <property type="term" value="F:ADP binding"/>
    <property type="evidence" value="ECO:0007669"/>
    <property type="project" value="InterPro"/>
</dbReference>
<keyword evidence="3" id="KW-0805">Transcription regulation</keyword>
<feature type="compositionally biased region" description="Basic and acidic residues" evidence="7">
    <location>
        <begin position="18"/>
        <end position="27"/>
    </location>
</feature>
<dbReference type="SUPFAM" id="SSF52540">
    <property type="entry name" value="P-loop containing nucleoside triphosphate hydrolases"/>
    <property type="match status" value="1"/>
</dbReference>
<dbReference type="Gene3D" id="1.10.10.10">
    <property type="entry name" value="Winged helix-like DNA-binding domain superfamily/Winged helix DNA-binding domain"/>
    <property type="match status" value="1"/>
</dbReference>
<dbReference type="PROSITE" id="PS51755">
    <property type="entry name" value="OMPR_PHOB"/>
    <property type="match status" value="1"/>
</dbReference>
<dbReference type="CDD" id="cd15831">
    <property type="entry name" value="BTAD"/>
    <property type="match status" value="1"/>
</dbReference>
<dbReference type="GO" id="GO:0000160">
    <property type="term" value="P:phosphorelay signal transduction system"/>
    <property type="evidence" value="ECO:0007669"/>
    <property type="project" value="UniProtKB-KW"/>
</dbReference>
<reference evidence="9 10" key="1">
    <citation type="submission" date="2018-05" db="EMBL/GenBank/DDBJ databases">
        <title>Streptomyces venezuelae.</title>
        <authorList>
            <person name="Kim W."/>
            <person name="Lee N."/>
            <person name="Cho B.-K."/>
        </authorList>
    </citation>
    <scope>NUCLEOTIDE SEQUENCE [LARGE SCALE GENOMIC DNA]</scope>
    <source>
        <strain evidence="9 10">ATCC 14584</strain>
    </source>
</reference>
<dbReference type="OrthoDB" id="7628974at2"/>
<feature type="compositionally biased region" description="Pro residues" evidence="7">
    <location>
        <begin position="412"/>
        <end position="437"/>
    </location>
</feature>
<dbReference type="InterPro" id="IPR051677">
    <property type="entry name" value="AfsR-DnrI-RedD_regulator"/>
</dbReference>
<dbReference type="InterPro" id="IPR019734">
    <property type="entry name" value="TPR_rpt"/>
</dbReference>
<feature type="region of interest" description="Disordered" evidence="7">
    <location>
        <begin position="411"/>
        <end position="460"/>
    </location>
</feature>
<feature type="compositionally biased region" description="Basic and acidic residues" evidence="7">
    <location>
        <begin position="1"/>
        <end position="11"/>
    </location>
</feature>
<dbReference type="Proteomes" id="UP000322927">
    <property type="component" value="Chromosome"/>
</dbReference>
<dbReference type="EMBL" id="CP029192">
    <property type="protein sequence ID" value="QES33504.1"/>
    <property type="molecule type" value="Genomic_DNA"/>
</dbReference>
<dbReference type="PANTHER" id="PTHR35807:SF1">
    <property type="entry name" value="TRANSCRIPTIONAL REGULATOR REDD"/>
    <property type="match status" value="1"/>
</dbReference>
<gene>
    <name evidence="9" type="ORF">DEJ48_08965</name>
</gene>
<dbReference type="InterPro" id="IPR001867">
    <property type="entry name" value="OmpR/PhoB-type_DNA-bd"/>
</dbReference>
<dbReference type="SMART" id="SM00862">
    <property type="entry name" value="Trans_reg_C"/>
    <property type="match status" value="1"/>
</dbReference>
<dbReference type="InterPro" id="IPR011990">
    <property type="entry name" value="TPR-like_helical_dom_sf"/>
</dbReference>
<keyword evidence="4 6" id="KW-0238">DNA-binding</keyword>
<feature type="compositionally biased region" description="Pro residues" evidence="7">
    <location>
        <begin position="352"/>
        <end position="371"/>
    </location>
</feature>
<keyword evidence="2" id="KW-0902">Two-component regulatory system</keyword>
<feature type="compositionally biased region" description="Low complexity" evidence="7">
    <location>
        <begin position="335"/>
        <end position="351"/>
    </location>
</feature>
<evidence type="ECO:0000313" key="9">
    <source>
        <dbReference type="EMBL" id="QES33504.1"/>
    </source>
</evidence>
<dbReference type="Gene3D" id="3.40.50.300">
    <property type="entry name" value="P-loop containing nucleotide triphosphate hydrolases"/>
    <property type="match status" value="1"/>
</dbReference>
<keyword evidence="5" id="KW-0804">Transcription</keyword>
<feature type="region of interest" description="Disordered" evidence="7">
    <location>
        <begin position="335"/>
        <end position="371"/>
    </location>
</feature>
<dbReference type="InterPro" id="IPR016032">
    <property type="entry name" value="Sig_transdc_resp-reg_C-effctor"/>
</dbReference>
<dbReference type="Pfam" id="PF00486">
    <property type="entry name" value="Trans_reg_C"/>
    <property type="match status" value="1"/>
</dbReference>
<dbReference type="PANTHER" id="PTHR35807">
    <property type="entry name" value="TRANSCRIPTIONAL REGULATOR REDD-RELATED"/>
    <property type="match status" value="1"/>
</dbReference>
<feature type="region of interest" description="Disordered" evidence="7">
    <location>
        <begin position="878"/>
        <end position="907"/>
    </location>
</feature>
<evidence type="ECO:0000313" key="10">
    <source>
        <dbReference type="Proteomes" id="UP000322927"/>
    </source>
</evidence>
<dbReference type="PRINTS" id="PR00364">
    <property type="entry name" value="DISEASERSIST"/>
</dbReference>
<dbReference type="InterPro" id="IPR005158">
    <property type="entry name" value="BTAD"/>
</dbReference>
<evidence type="ECO:0000259" key="8">
    <source>
        <dbReference type="PROSITE" id="PS51755"/>
    </source>
</evidence>
<feature type="region of interest" description="Disordered" evidence="7">
    <location>
        <begin position="1"/>
        <end position="34"/>
    </location>
</feature>
<dbReference type="AlphaFoldDB" id="A0A5P2BSQ4"/>
<dbReference type="InterPro" id="IPR027417">
    <property type="entry name" value="P-loop_NTPase"/>
</dbReference>
<feature type="DNA-binding region" description="OmpR/PhoB-type" evidence="6">
    <location>
        <begin position="27"/>
        <end position="131"/>
    </location>
</feature>
<accession>A0A5P2BSQ4</accession>
<evidence type="ECO:0000256" key="5">
    <source>
        <dbReference type="ARBA" id="ARBA00023163"/>
    </source>
</evidence>
<evidence type="ECO:0000256" key="7">
    <source>
        <dbReference type="SAM" id="MobiDB-lite"/>
    </source>
</evidence>